<sequence>MIRIKEEKIGSAQSERVFLVTDNHNEILFDSYPVVIKPTHMKHLIFKASILEKKTK</sequence>
<protein>
    <submittedName>
        <fullName evidence="1">Uncharacterized protein</fullName>
    </submittedName>
</protein>
<organism evidence="1 2">
    <name type="scientific">Candidatus Nitrosocosmicus arcticus</name>
    <dbReference type="NCBI Taxonomy" id="2035267"/>
    <lineage>
        <taxon>Archaea</taxon>
        <taxon>Nitrososphaerota</taxon>
        <taxon>Nitrososphaeria</taxon>
        <taxon>Nitrososphaerales</taxon>
        <taxon>Nitrososphaeraceae</taxon>
        <taxon>Candidatus Nitrosocosmicus</taxon>
    </lineage>
</organism>
<proteinExistence type="predicted"/>
<evidence type="ECO:0000313" key="1">
    <source>
        <dbReference type="EMBL" id="TVP39547.1"/>
    </source>
</evidence>
<evidence type="ECO:0000313" key="2">
    <source>
        <dbReference type="Proteomes" id="UP000315289"/>
    </source>
</evidence>
<comment type="caution">
    <text evidence="1">The sequence shown here is derived from an EMBL/GenBank/DDBJ whole genome shotgun (WGS) entry which is preliminary data.</text>
</comment>
<reference evidence="1 2" key="1">
    <citation type="journal article" date="2019" name="Front. Microbiol.">
        <title>Ammonia Oxidation by the Arctic Terrestrial Thaumarchaeote Candidatus Nitrosocosmicus arcticus Is Stimulated by Increasing Temperatures.</title>
        <authorList>
            <person name="Alves R.J.E."/>
            <person name="Kerou M."/>
            <person name="Zappe A."/>
            <person name="Bittner R."/>
            <person name="Abby S.S."/>
            <person name="Schmidt H.A."/>
            <person name="Pfeifer K."/>
            <person name="Schleper C."/>
        </authorList>
    </citation>
    <scope>NUCLEOTIDE SEQUENCE [LARGE SCALE GENOMIC DNA]</scope>
    <source>
        <strain evidence="1 2">Kfb</strain>
    </source>
</reference>
<dbReference type="Proteomes" id="UP000315289">
    <property type="component" value="Unassembled WGS sequence"/>
</dbReference>
<dbReference type="OrthoDB" id="379455at2157"/>
<keyword evidence="2" id="KW-1185">Reference proteome</keyword>
<name>A0A557SSF5_9ARCH</name>
<gene>
    <name evidence="1" type="ORF">NARC_140002</name>
</gene>
<dbReference type="AlphaFoldDB" id="A0A557SSF5"/>
<accession>A0A557SSF5</accession>
<dbReference type="EMBL" id="VOAH01000014">
    <property type="protein sequence ID" value="TVP39547.1"/>
    <property type="molecule type" value="Genomic_DNA"/>
</dbReference>
<dbReference type="RefSeq" id="WP_186434262.1">
    <property type="nucleotide sequence ID" value="NZ_ML675589.1"/>
</dbReference>